<dbReference type="EMBL" id="PDWN01000003">
    <property type="protein sequence ID" value="KAF1696454.1"/>
    <property type="molecule type" value="Genomic_DNA"/>
</dbReference>
<feature type="transmembrane region" description="Helical" evidence="2">
    <location>
        <begin position="96"/>
        <end position="118"/>
    </location>
</feature>
<feature type="compositionally biased region" description="Low complexity" evidence="1">
    <location>
        <begin position="152"/>
        <end position="199"/>
    </location>
</feature>
<comment type="caution">
    <text evidence="3">The sequence shown here is derived from an EMBL/GenBank/DDBJ whole genome shotgun (WGS) entry which is preliminary data.</text>
</comment>
<dbReference type="Proteomes" id="UP000788419">
    <property type="component" value="Unassembled WGS sequence"/>
</dbReference>
<organism evidence="3 4">
    <name type="scientific">Pseudoxanthomonas daejeonensis</name>
    <dbReference type="NCBI Taxonomy" id="266062"/>
    <lineage>
        <taxon>Bacteria</taxon>
        <taxon>Pseudomonadati</taxon>
        <taxon>Pseudomonadota</taxon>
        <taxon>Gammaproteobacteria</taxon>
        <taxon>Lysobacterales</taxon>
        <taxon>Lysobacteraceae</taxon>
        <taxon>Pseudoxanthomonas</taxon>
    </lineage>
</organism>
<protein>
    <recommendedName>
        <fullName evidence="5">Transmembrane repetitive protein</fullName>
    </recommendedName>
</protein>
<keyword evidence="2" id="KW-1133">Transmembrane helix</keyword>
<name>A0ABQ6ZAR2_9GAMM</name>
<feature type="compositionally biased region" description="Low complexity" evidence="1">
    <location>
        <begin position="450"/>
        <end position="460"/>
    </location>
</feature>
<evidence type="ECO:0000313" key="4">
    <source>
        <dbReference type="Proteomes" id="UP000788419"/>
    </source>
</evidence>
<feature type="compositionally biased region" description="Gly residues" evidence="1">
    <location>
        <begin position="439"/>
        <end position="449"/>
    </location>
</feature>
<keyword evidence="2" id="KW-0472">Membrane</keyword>
<feature type="compositionally biased region" description="Pro residues" evidence="1">
    <location>
        <begin position="200"/>
        <end position="209"/>
    </location>
</feature>
<feature type="compositionally biased region" description="Low complexity" evidence="1">
    <location>
        <begin position="346"/>
        <end position="368"/>
    </location>
</feature>
<evidence type="ECO:0000256" key="1">
    <source>
        <dbReference type="SAM" id="MobiDB-lite"/>
    </source>
</evidence>
<feature type="compositionally biased region" description="Basic and acidic residues" evidence="1">
    <location>
        <begin position="462"/>
        <end position="472"/>
    </location>
</feature>
<evidence type="ECO:0000256" key="2">
    <source>
        <dbReference type="SAM" id="Phobius"/>
    </source>
</evidence>
<reference evidence="3 4" key="1">
    <citation type="submission" date="2017-10" db="EMBL/GenBank/DDBJ databases">
        <title>Whole genome sequencing of members of genus Pseudoxanthomonas.</title>
        <authorList>
            <person name="Kumar S."/>
            <person name="Bansal K."/>
            <person name="Kaur A."/>
            <person name="Patil P."/>
            <person name="Sharma S."/>
            <person name="Patil P.B."/>
        </authorList>
    </citation>
    <scope>NUCLEOTIDE SEQUENCE [LARGE SCALE GENOMIC DNA]</scope>
    <source>
        <strain evidence="3 4">DSM 17801</strain>
    </source>
</reference>
<feature type="compositionally biased region" description="Low complexity" evidence="1">
    <location>
        <begin position="375"/>
        <end position="401"/>
    </location>
</feature>
<feature type="region of interest" description="Disordered" evidence="1">
    <location>
        <begin position="536"/>
        <end position="571"/>
    </location>
</feature>
<sequence>MTRASEIIQALIGRAPPHPPVERHTRMPYGWALWLRSLPPLPVHPHARPAEVVDLLGERPPAARAPGRELSRWPAFFSLFHQGWLPPPRDERPLRWFSGTGSLVLHVLFIAALAWMAYLQSLLPPPPPEAGGGGERVAIGFIGAGDPGTPQSEAPAASSSATGEPVSASESSTPASTPAEAADESASSPPVPQEVAVEPAPTPPAPTPPQVAEVAEPDVAEVPAEQPVQVTEVEQPTIDYVLPPATPREVTAPAIRQPQLREREVAVVELPAIRTPQARPVDVPLVQPRELQLRTREVNEPLPQVALKPVTVEVPQVQPRLRQAPESTVRERELAMPSPPAPAPAAAPASAPATTPAAAPATAAQAGGAPPGMPTGPAAAPRATSGGASPAASPRPAPGSGWDSPVAGDDWGQARSGQARPGGAPGLFDGDGRVRLPGEGAGQGPGPAAGEGMAERGAPGSDSDRWTRDRIDQSGTWLKRPPYDYEPTSFDRFWVPNESLLAEWVRKGMKSVAIPIPGTGKKINCMISVLQLGGGCGISDPDLNEQPADGRPPPDVPFKPELQEDNGSVRP</sequence>
<feature type="region of interest" description="Disordered" evidence="1">
    <location>
        <begin position="313"/>
        <end position="483"/>
    </location>
</feature>
<accession>A0ABQ6ZAR2</accession>
<proteinExistence type="predicted"/>
<evidence type="ECO:0000313" key="3">
    <source>
        <dbReference type="EMBL" id="KAF1696454.1"/>
    </source>
</evidence>
<gene>
    <name evidence="3" type="ORF">CSC65_04370</name>
</gene>
<keyword evidence="2" id="KW-0812">Transmembrane</keyword>
<evidence type="ECO:0008006" key="5">
    <source>
        <dbReference type="Google" id="ProtNLM"/>
    </source>
</evidence>
<keyword evidence="4" id="KW-1185">Reference proteome</keyword>
<feature type="region of interest" description="Disordered" evidence="1">
    <location>
        <begin position="128"/>
        <end position="213"/>
    </location>
</feature>